<proteinExistence type="predicted"/>
<sequence length="434" mass="47970">MSIEAVATQCRKLNDEWDKTINAVRKMPGFKDFLQPKDIASLREAAASGPIIILLASDLACSALIVKSSEDVQHVSLSALKVQTVKHYADLPRALSDRTFNVNNFLEAHGCEEPSSKQSDLEARLYGAKKGYVNMSSNDIFRRLLADIWQTIVKPVFEVLNLKKSEDPSRLWWCPTGPFSFVPIHAAGMYGTDGTDCVSDYVISSYTPTLAALLDPPAHSTACFRMTAVIEPHAPNCSALPGTKMELEKIKSRVPSQWLTSLHSTTRDTVMHHLYSSSVVHFACHGTQDLENPLNSGLILSDGRLDVSQIMHAPLNGDTDMMKNSITLAFLSACETAKGDAQTPDEAMHLAATLLFARFCGVVATMWRMNDDDGSKIADTFYEYLFKDCNPDLVSPSFPDLSKAAEALHLAVTKLYRDPSMSFQRWVPFVHYGL</sequence>
<dbReference type="InterPro" id="IPR024983">
    <property type="entry name" value="CHAT_dom"/>
</dbReference>
<dbReference type="Proteomes" id="UP001219525">
    <property type="component" value="Unassembled WGS sequence"/>
</dbReference>
<evidence type="ECO:0000313" key="2">
    <source>
        <dbReference type="EMBL" id="KAJ7191757.1"/>
    </source>
</evidence>
<dbReference type="EMBL" id="JARJCW010000128">
    <property type="protein sequence ID" value="KAJ7191757.1"/>
    <property type="molecule type" value="Genomic_DNA"/>
</dbReference>
<name>A0AAD6UPF3_9AGAR</name>
<feature type="domain" description="CHAT" evidence="1">
    <location>
        <begin position="143"/>
        <end position="433"/>
    </location>
</feature>
<organism evidence="2 3">
    <name type="scientific">Mycena pura</name>
    <dbReference type="NCBI Taxonomy" id="153505"/>
    <lineage>
        <taxon>Eukaryota</taxon>
        <taxon>Fungi</taxon>
        <taxon>Dikarya</taxon>
        <taxon>Basidiomycota</taxon>
        <taxon>Agaricomycotina</taxon>
        <taxon>Agaricomycetes</taxon>
        <taxon>Agaricomycetidae</taxon>
        <taxon>Agaricales</taxon>
        <taxon>Marasmiineae</taxon>
        <taxon>Mycenaceae</taxon>
        <taxon>Mycena</taxon>
    </lineage>
</organism>
<reference evidence="2" key="1">
    <citation type="submission" date="2023-03" db="EMBL/GenBank/DDBJ databases">
        <title>Massive genome expansion in bonnet fungi (Mycena s.s.) driven by repeated elements and novel gene families across ecological guilds.</title>
        <authorList>
            <consortium name="Lawrence Berkeley National Laboratory"/>
            <person name="Harder C.B."/>
            <person name="Miyauchi S."/>
            <person name="Viragh M."/>
            <person name="Kuo A."/>
            <person name="Thoen E."/>
            <person name="Andreopoulos B."/>
            <person name="Lu D."/>
            <person name="Skrede I."/>
            <person name="Drula E."/>
            <person name="Henrissat B."/>
            <person name="Morin E."/>
            <person name="Kohler A."/>
            <person name="Barry K."/>
            <person name="LaButti K."/>
            <person name="Morin E."/>
            <person name="Salamov A."/>
            <person name="Lipzen A."/>
            <person name="Mereny Z."/>
            <person name="Hegedus B."/>
            <person name="Baldrian P."/>
            <person name="Stursova M."/>
            <person name="Weitz H."/>
            <person name="Taylor A."/>
            <person name="Grigoriev I.V."/>
            <person name="Nagy L.G."/>
            <person name="Martin F."/>
            <person name="Kauserud H."/>
        </authorList>
    </citation>
    <scope>NUCLEOTIDE SEQUENCE</scope>
    <source>
        <strain evidence="2">9144</strain>
    </source>
</reference>
<evidence type="ECO:0000313" key="3">
    <source>
        <dbReference type="Proteomes" id="UP001219525"/>
    </source>
</evidence>
<gene>
    <name evidence="2" type="ORF">GGX14DRAFT_528633</name>
</gene>
<protein>
    <submittedName>
        <fullName evidence="2">CHAT domain-containing protein</fullName>
    </submittedName>
</protein>
<dbReference type="AlphaFoldDB" id="A0AAD6UPF3"/>
<comment type="caution">
    <text evidence="2">The sequence shown here is derived from an EMBL/GenBank/DDBJ whole genome shotgun (WGS) entry which is preliminary data.</text>
</comment>
<keyword evidence="3" id="KW-1185">Reference proteome</keyword>
<dbReference type="Pfam" id="PF12770">
    <property type="entry name" value="CHAT"/>
    <property type="match status" value="1"/>
</dbReference>
<evidence type="ECO:0000259" key="1">
    <source>
        <dbReference type="Pfam" id="PF12770"/>
    </source>
</evidence>
<accession>A0AAD6UPF3</accession>